<keyword evidence="3" id="KW-1185">Reference proteome</keyword>
<dbReference type="OrthoDB" id="122464at2759"/>
<evidence type="ECO:0000313" key="3">
    <source>
        <dbReference type="Proteomes" id="UP001153678"/>
    </source>
</evidence>
<organism evidence="2 3">
    <name type="scientific">Funneliformis geosporum</name>
    <dbReference type="NCBI Taxonomy" id="1117311"/>
    <lineage>
        <taxon>Eukaryota</taxon>
        <taxon>Fungi</taxon>
        <taxon>Fungi incertae sedis</taxon>
        <taxon>Mucoromycota</taxon>
        <taxon>Glomeromycotina</taxon>
        <taxon>Glomeromycetes</taxon>
        <taxon>Glomerales</taxon>
        <taxon>Glomeraceae</taxon>
        <taxon>Funneliformis</taxon>
    </lineage>
</organism>
<name>A0A9W4SIG0_9GLOM</name>
<comment type="caution">
    <text evidence="2">The sequence shown here is derived from an EMBL/GenBank/DDBJ whole genome shotgun (WGS) entry which is preliminary data.</text>
</comment>
<evidence type="ECO:0000313" key="2">
    <source>
        <dbReference type="EMBL" id="CAI2169699.1"/>
    </source>
</evidence>
<reference evidence="2" key="1">
    <citation type="submission" date="2022-08" db="EMBL/GenBank/DDBJ databases">
        <authorList>
            <person name="Kallberg Y."/>
            <person name="Tangrot J."/>
            <person name="Rosling A."/>
        </authorList>
    </citation>
    <scope>NUCLEOTIDE SEQUENCE</scope>
    <source>
        <strain evidence="2">Wild A</strain>
    </source>
</reference>
<dbReference type="AlphaFoldDB" id="A0A9W4SIG0"/>
<accession>A0A9W4SIG0</accession>
<feature type="compositionally biased region" description="Polar residues" evidence="1">
    <location>
        <begin position="131"/>
        <end position="141"/>
    </location>
</feature>
<dbReference type="Proteomes" id="UP001153678">
    <property type="component" value="Unassembled WGS sequence"/>
</dbReference>
<feature type="compositionally biased region" description="Acidic residues" evidence="1">
    <location>
        <begin position="10"/>
        <end position="27"/>
    </location>
</feature>
<sequence length="174" mass="20400">MNSTTNTEEQYYDDLYFDSDSADEETENSIKESKKILKHEQRKKLTNDELFYDEKLDDDDELWMEKKLSQHASDAILSCPLCFTPLSYHTQKHELYSNQYRAIFVENCKIIKTEKLLYDESKRKTKKRQNGDNSSNGSNAKQESYYPVECKTCGTKVAVIDEDEVFHFFNAIPS</sequence>
<dbReference type="InterPro" id="IPR019370">
    <property type="entry name" value="E2F-assoc_phosphoprotein"/>
</dbReference>
<proteinExistence type="predicted"/>
<protein>
    <submittedName>
        <fullName evidence="2">3598_t:CDS:1</fullName>
    </submittedName>
</protein>
<dbReference type="EMBL" id="CAMKVN010000614">
    <property type="protein sequence ID" value="CAI2169699.1"/>
    <property type="molecule type" value="Genomic_DNA"/>
</dbReference>
<dbReference type="Pfam" id="PF10238">
    <property type="entry name" value="Eapp_C"/>
    <property type="match status" value="1"/>
</dbReference>
<dbReference type="GO" id="GO:0005634">
    <property type="term" value="C:nucleus"/>
    <property type="evidence" value="ECO:0007669"/>
    <property type="project" value="TreeGrafter"/>
</dbReference>
<dbReference type="PANTHER" id="PTHR15967">
    <property type="entry name" value="E2F-ASSOCIATED PHOSPHOPROTEIN"/>
    <property type="match status" value="1"/>
</dbReference>
<gene>
    <name evidence="2" type="ORF">FWILDA_LOCUS4211</name>
</gene>
<evidence type="ECO:0000256" key="1">
    <source>
        <dbReference type="SAM" id="MobiDB-lite"/>
    </source>
</evidence>
<feature type="region of interest" description="Disordered" evidence="1">
    <location>
        <begin position="122"/>
        <end position="141"/>
    </location>
</feature>
<feature type="region of interest" description="Disordered" evidence="1">
    <location>
        <begin position="1"/>
        <end position="28"/>
    </location>
</feature>
<dbReference type="PANTHER" id="PTHR15967:SF0">
    <property type="entry name" value="E2F-ASSOCIATED PHOSPHOPROTEIN"/>
    <property type="match status" value="1"/>
</dbReference>